<dbReference type="Proteomes" id="UP000192761">
    <property type="component" value="Unassembled WGS sequence"/>
</dbReference>
<organism evidence="2 3">
    <name type="scientific">Andreprevotia lacus DSM 23236</name>
    <dbReference type="NCBI Taxonomy" id="1121001"/>
    <lineage>
        <taxon>Bacteria</taxon>
        <taxon>Pseudomonadati</taxon>
        <taxon>Pseudomonadota</taxon>
        <taxon>Betaproteobacteria</taxon>
        <taxon>Neisseriales</taxon>
        <taxon>Chitinibacteraceae</taxon>
        <taxon>Andreprevotia</taxon>
    </lineage>
</organism>
<evidence type="ECO:0000313" key="2">
    <source>
        <dbReference type="EMBL" id="SMC16656.1"/>
    </source>
</evidence>
<evidence type="ECO:0000256" key="1">
    <source>
        <dbReference type="SAM" id="Phobius"/>
    </source>
</evidence>
<reference evidence="2 3" key="1">
    <citation type="submission" date="2017-04" db="EMBL/GenBank/DDBJ databases">
        <authorList>
            <person name="Afonso C.L."/>
            <person name="Miller P.J."/>
            <person name="Scott M.A."/>
            <person name="Spackman E."/>
            <person name="Goraichik I."/>
            <person name="Dimitrov K.M."/>
            <person name="Suarez D.L."/>
            <person name="Swayne D.E."/>
        </authorList>
    </citation>
    <scope>NUCLEOTIDE SEQUENCE [LARGE SCALE GENOMIC DNA]</scope>
    <source>
        <strain evidence="2 3">DSM 23236</strain>
    </source>
</reference>
<keyword evidence="1" id="KW-0472">Membrane</keyword>
<evidence type="ECO:0000313" key="3">
    <source>
        <dbReference type="Proteomes" id="UP000192761"/>
    </source>
</evidence>
<keyword evidence="3" id="KW-1185">Reference proteome</keyword>
<feature type="transmembrane region" description="Helical" evidence="1">
    <location>
        <begin position="12"/>
        <end position="32"/>
    </location>
</feature>
<dbReference type="EMBL" id="FWXD01000001">
    <property type="protein sequence ID" value="SMC16656.1"/>
    <property type="molecule type" value="Genomic_DNA"/>
</dbReference>
<name>A0A1W1WY47_9NEIS</name>
<keyword evidence="1" id="KW-1133">Transmembrane helix</keyword>
<accession>A0A1W1WY47</accession>
<gene>
    <name evidence="2" type="ORF">SAMN02745857_00232</name>
</gene>
<keyword evidence="1" id="KW-0812">Transmembrane</keyword>
<sequence length="77" mass="8974">MGHRLTTALNWPPQTCPTPFMLIVFVLLWDLLKRLTTRTAAPRFYGRRIAPAKCPAHYRRKPAWVKRELICIQARTG</sequence>
<proteinExistence type="predicted"/>
<dbReference type="AlphaFoldDB" id="A0A1W1WY47"/>
<protein>
    <submittedName>
        <fullName evidence="2">Uncharacterized protein</fullName>
    </submittedName>
</protein>
<dbReference type="STRING" id="1121001.SAMN02745857_00232"/>